<feature type="signal peptide" evidence="1">
    <location>
        <begin position="1"/>
        <end position="21"/>
    </location>
</feature>
<keyword evidence="3" id="KW-1185">Reference proteome</keyword>
<protein>
    <submittedName>
        <fullName evidence="2">Uncharacterized protein</fullName>
    </submittedName>
</protein>
<accession>A0A1X0XZG1</accession>
<dbReference type="STRING" id="1969733.B5V00_12645"/>
<dbReference type="Pfam" id="PF13432">
    <property type="entry name" value="TPR_16"/>
    <property type="match status" value="1"/>
</dbReference>
<keyword evidence="1" id="KW-0732">Signal</keyword>
<dbReference type="AlphaFoldDB" id="A0A1X0XZG1"/>
<dbReference type="RefSeq" id="WP_085011169.1">
    <property type="nucleotide sequence ID" value="NZ_NAAD01000016.1"/>
</dbReference>
<feature type="chain" id="PRO_5013253279" evidence="1">
    <location>
        <begin position="22"/>
        <end position="292"/>
    </location>
</feature>
<comment type="caution">
    <text evidence="2">The sequence shown here is derived from an EMBL/GenBank/DDBJ whole genome shotgun (WGS) entry which is preliminary data.</text>
</comment>
<evidence type="ECO:0000256" key="1">
    <source>
        <dbReference type="SAM" id="SignalP"/>
    </source>
</evidence>
<evidence type="ECO:0000313" key="2">
    <source>
        <dbReference type="EMBL" id="ORJ58300.1"/>
    </source>
</evidence>
<sequence length="292" mass="32866">MSRLCPATLLLLLMVAAPAFAATGLPQLDFADSLYAEGDYYRAITEYKRFLFQHPQADEGAHARLRIARAFLAGDRWEQAEEQLQQLQKNWPTSPEALRGALLYAEIPFRRGLYTQARQRYRLLGELHPEQAPSARYRVAWTFIEQQDYSAAGNELSRLAQPQAAELAADLDLLRQLEEKSPLLAGSLSALLPGAGQLYVGRTRDAGISFALNAAFILAAIEAFDNDNQVLGGILVFFELGWYSGNIYNAVNGAHKSNRDQRLDTLQRLRDRHGLDLELGRKTAMLKWRTRF</sequence>
<dbReference type="Gene3D" id="1.25.40.10">
    <property type="entry name" value="Tetratricopeptide repeat domain"/>
    <property type="match status" value="2"/>
</dbReference>
<organism evidence="2 3">
    <name type="scientific">Geothermobacter hydrogeniphilus</name>
    <dbReference type="NCBI Taxonomy" id="1969733"/>
    <lineage>
        <taxon>Bacteria</taxon>
        <taxon>Pseudomonadati</taxon>
        <taxon>Thermodesulfobacteriota</taxon>
        <taxon>Desulfuromonadia</taxon>
        <taxon>Desulfuromonadales</taxon>
        <taxon>Geothermobacteraceae</taxon>
        <taxon>Geothermobacter</taxon>
    </lineage>
</organism>
<reference evidence="2 3" key="1">
    <citation type="submission" date="2017-03" db="EMBL/GenBank/DDBJ databases">
        <title>Genome sequence of Geothermobacter sp. EPR-M, Deep-Sea Iron Reducer.</title>
        <authorList>
            <person name="Tully B."/>
            <person name="Savalia P."/>
            <person name="Abuyen K."/>
            <person name="Baughan C."/>
            <person name="Romero E."/>
            <person name="Ronkowski C."/>
            <person name="Torres B."/>
            <person name="Tremblay J."/>
            <person name="Trujillo A."/>
            <person name="Tyler M."/>
            <person name="Perez-Rodriguez I."/>
            <person name="Amend J."/>
        </authorList>
    </citation>
    <scope>NUCLEOTIDE SEQUENCE [LARGE SCALE GENOMIC DNA]</scope>
    <source>
        <strain evidence="2 3">EPR-M</strain>
    </source>
</reference>
<name>A0A1X0XZG1_9BACT</name>
<proteinExistence type="predicted"/>
<dbReference type="OrthoDB" id="5491410at2"/>
<dbReference type="EMBL" id="NAAD01000016">
    <property type="protein sequence ID" value="ORJ58300.1"/>
    <property type="molecule type" value="Genomic_DNA"/>
</dbReference>
<dbReference type="SUPFAM" id="SSF48452">
    <property type="entry name" value="TPR-like"/>
    <property type="match status" value="1"/>
</dbReference>
<gene>
    <name evidence="2" type="ORF">B5V00_12645</name>
</gene>
<dbReference type="Proteomes" id="UP000193136">
    <property type="component" value="Unassembled WGS sequence"/>
</dbReference>
<dbReference type="InterPro" id="IPR011990">
    <property type="entry name" value="TPR-like_helical_dom_sf"/>
</dbReference>
<evidence type="ECO:0000313" key="3">
    <source>
        <dbReference type="Proteomes" id="UP000193136"/>
    </source>
</evidence>